<accession>A0A926E1L8</accession>
<dbReference type="RefSeq" id="WP_249283507.1">
    <property type="nucleotide sequence ID" value="NZ_JACRST010000021.1"/>
</dbReference>
<gene>
    <name evidence="1" type="ORF">H8711_11060</name>
</gene>
<dbReference type="Proteomes" id="UP000653127">
    <property type="component" value="Unassembled WGS sequence"/>
</dbReference>
<name>A0A926E1L8_9FIRM</name>
<sequence length="161" mass="18521">MSKKSGKIIPIDGGPLNKGSPIYNAAADLNKTKQRRPSISITYLDVGRDYGLKGLVENDKRHRGERYILKEFDMFLEKVRKYDTIEDVMRVFAPRKKMKNADTESVRKMREIEKKYNIETANMVHIHCCGGGGGQMVLHGFVLHNCFEIVWIDTDHDKHKV</sequence>
<dbReference type="AlphaFoldDB" id="A0A926E1L8"/>
<reference evidence="1" key="1">
    <citation type="submission" date="2020-08" db="EMBL/GenBank/DDBJ databases">
        <title>Genome public.</title>
        <authorList>
            <person name="Liu C."/>
            <person name="Sun Q."/>
        </authorList>
    </citation>
    <scope>NUCLEOTIDE SEQUENCE</scope>
    <source>
        <strain evidence="1">NSJ-31</strain>
    </source>
</reference>
<dbReference type="EMBL" id="JACRST010000021">
    <property type="protein sequence ID" value="MBC8547464.1"/>
    <property type="molecule type" value="Genomic_DNA"/>
</dbReference>
<comment type="caution">
    <text evidence="1">The sequence shown here is derived from an EMBL/GenBank/DDBJ whole genome shotgun (WGS) entry which is preliminary data.</text>
</comment>
<keyword evidence="2" id="KW-1185">Reference proteome</keyword>
<protein>
    <submittedName>
        <fullName evidence="1">Uncharacterized protein</fullName>
    </submittedName>
</protein>
<organism evidence="1 2">
    <name type="scientific">Ligaoa zhengdingensis</name>
    <dbReference type="NCBI Taxonomy" id="2763658"/>
    <lineage>
        <taxon>Bacteria</taxon>
        <taxon>Bacillati</taxon>
        <taxon>Bacillota</taxon>
        <taxon>Clostridia</taxon>
        <taxon>Eubacteriales</taxon>
        <taxon>Oscillospiraceae</taxon>
        <taxon>Ligaoa</taxon>
    </lineage>
</organism>
<proteinExistence type="predicted"/>
<evidence type="ECO:0000313" key="2">
    <source>
        <dbReference type="Proteomes" id="UP000653127"/>
    </source>
</evidence>
<evidence type="ECO:0000313" key="1">
    <source>
        <dbReference type="EMBL" id="MBC8547464.1"/>
    </source>
</evidence>